<protein>
    <submittedName>
        <fullName evidence="2">Uncharacterized protein</fullName>
    </submittedName>
</protein>
<accession>A0A2T7EGX1</accession>
<proteinExistence type="predicted"/>
<feature type="compositionally biased region" description="Basic and acidic residues" evidence="1">
    <location>
        <begin position="156"/>
        <end position="166"/>
    </location>
</feature>
<keyword evidence="3" id="KW-1185">Reference proteome</keyword>
<evidence type="ECO:0000313" key="3">
    <source>
        <dbReference type="Proteomes" id="UP000244336"/>
    </source>
</evidence>
<feature type="region of interest" description="Disordered" evidence="1">
    <location>
        <begin position="147"/>
        <end position="185"/>
    </location>
</feature>
<gene>
    <name evidence="2" type="ORF">GQ55_3G402900</name>
</gene>
<dbReference type="EMBL" id="CM009751">
    <property type="protein sequence ID" value="PUZ67073.1"/>
    <property type="molecule type" value="Genomic_DNA"/>
</dbReference>
<dbReference type="Gramene" id="PUZ67073">
    <property type="protein sequence ID" value="PUZ67073"/>
    <property type="gene ID" value="GQ55_3G402900"/>
</dbReference>
<feature type="compositionally biased region" description="Low complexity" evidence="1">
    <location>
        <begin position="69"/>
        <end position="84"/>
    </location>
</feature>
<organism evidence="2 3">
    <name type="scientific">Panicum hallii var. hallii</name>
    <dbReference type="NCBI Taxonomy" id="1504633"/>
    <lineage>
        <taxon>Eukaryota</taxon>
        <taxon>Viridiplantae</taxon>
        <taxon>Streptophyta</taxon>
        <taxon>Embryophyta</taxon>
        <taxon>Tracheophyta</taxon>
        <taxon>Spermatophyta</taxon>
        <taxon>Magnoliopsida</taxon>
        <taxon>Liliopsida</taxon>
        <taxon>Poales</taxon>
        <taxon>Poaceae</taxon>
        <taxon>PACMAD clade</taxon>
        <taxon>Panicoideae</taxon>
        <taxon>Panicodae</taxon>
        <taxon>Paniceae</taxon>
        <taxon>Panicinae</taxon>
        <taxon>Panicum</taxon>
        <taxon>Panicum sect. Panicum</taxon>
    </lineage>
</organism>
<evidence type="ECO:0000256" key="1">
    <source>
        <dbReference type="SAM" id="MobiDB-lite"/>
    </source>
</evidence>
<dbReference type="Proteomes" id="UP000244336">
    <property type="component" value="Chromosome 3"/>
</dbReference>
<dbReference type="AlphaFoldDB" id="A0A2T7EGX1"/>
<evidence type="ECO:0000313" key="2">
    <source>
        <dbReference type="EMBL" id="PUZ67073.1"/>
    </source>
</evidence>
<feature type="region of interest" description="Disordered" evidence="1">
    <location>
        <begin position="26"/>
        <end position="92"/>
    </location>
</feature>
<sequence>MLTHAAGGGAHGSACGAWARRGSGREGRAAPAARATSALLSHPSLTLDPVLQPQKSKGTKPGCSPPARAPTLSAATSRSAAASRRGGGYGCRRRCCRPGPAPARPAPVAATAVCGRVQKGDHRNVSHQLAATPVTFLSRATAYAHHPTAPTPLQRDSARKQTEADKQNGSSTTDRTSTLLFGRRRVPSKSHIARLHHNVAKHIQYVYD</sequence>
<feature type="compositionally biased region" description="Polar residues" evidence="1">
    <location>
        <begin position="167"/>
        <end position="179"/>
    </location>
</feature>
<name>A0A2T7EGX1_9POAL</name>
<reference evidence="2 3" key="1">
    <citation type="submission" date="2018-04" db="EMBL/GenBank/DDBJ databases">
        <title>WGS assembly of Panicum hallii var. hallii HAL2.</title>
        <authorList>
            <person name="Lovell J."/>
            <person name="Jenkins J."/>
            <person name="Lowry D."/>
            <person name="Mamidi S."/>
            <person name="Sreedasyam A."/>
            <person name="Weng X."/>
            <person name="Barry K."/>
            <person name="Bonette J."/>
            <person name="Campitelli B."/>
            <person name="Daum C."/>
            <person name="Gordon S."/>
            <person name="Gould B."/>
            <person name="Lipzen A."/>
            <person name="MacQueen A."/>
            <person name="Palacio-Mejia J."/>
            <person name="Plott C."/>
            <person name="Shakirov E."/>
            <person name="Shu S."/>
            <person name="Yoshinaga Y."/>
            <person name="Zane M."/>
            <person name="Rokhsar D."/>
            <person name="Grimwood J."/>
            <person name="Schmutz J."/>
            <person name="Juenger T."/>
        </authorList>
    </citation>
    <scope>NUCLEOTIDE SEQUENCE [LARGE SCALE GENOMIC DNA]</scope>
    <source>
        <strain evidence="3">cv. HAL2</strain>
    </source>
</reference>